<feature type="transmembrane region" description="Helical" evidence="5">
    <location>
        <begin position="59"/>
        <end position="82"/>
    </location>
</feature>
<feature type="transmembrane region" description="Helical" evidence="5">
    <location>
        <begin position="415"/>
        <end position="436"/>
    </location>
</feature>
<feature type="transmembrane region" description="Helical" evidence="5">
    <location>
        <begin position="127"/>
        <end position="147"/>
    </location>
</feature>
<feature type="domain" description="O-antigen ligase-related" evidence="6">
    <location>
        <begin position="250"/>
        <end position="393"/>
    </location>
</feature>
<keyword evidence="7" id="KW-0436">Ligase</keyword>
<dbReference type="Pfam" id="PF04932">
    <property type="entry name" value="Wzy_C"/>
    <property type="match status" value="1"/>
</dbReference>
<evidence type="ECO:0000256" key="1">
    <source>
        <dbReference type="ARBA" id="ARBA00004141"/>
    </source>
</evidence>
<keyword evidence="3 5" id="KW-1133">Transmembrane helix</keyword>
<feature type="transmembrane region" description="Helical" evidence="5">
    <location>
        <begin position="202"/>
        <end position="221"/>
    </location>
</feature>
<evidence type="ECO:0000313" key="7">
    <source>
        <dbReference type="EMBL" id="MDR7119366.1"/>
    </source>
</evidence>
<sequence>MTTTVLPETTALFTERYVREAHQPSLSRLTPERMATSIRLLCCFTLVWSPIPLASNRPWAWTLLELLIALIFSLHLVSVCTGRSPWFTGRWQQLSLLPFVLVSGVLAAQLWSPSAWLTTVDPNQTEILWFKTLFYGLFAWLITSYFRSDSALKLLCYTVIASGVFQASYGAMLNLQGIELSPIFAVAEGNRARGSFVYQNHFANYLAMTLALGVGLLMAELSSRAMKWNWRKVSRTVLGSLLSSKILLRLALIIMMIGLVLSRSRMGNAAFFTALMLVSLYAIWFYKHKPALLKPLVISIFVVDLIVIGSLFGLEKLQQRYEETSFAAETRDDVVKDSLPIIADAPWLGHGGGSFYTVFPAYQPNHYHWFYDHAHNEYLQFAIELGVPVTLLLGVWLLWLLWLNLQTMRTKHNKLSRGIAFGCAVAIVHMLIHNLVDFNLQAPANALLFITLLCLSGIVFSRQDKQVTRSASAEV</sequence>
<feature type="transmembrane region" description="Helical" evidence="5">
    <location>
        <begin position="442"/>
        <end position="460"/>
    </location>
</feature>
<dbReference type="PANTHER" id="PTHR37422">
    <property type="entry name" value="TEICHURONIC ACID BIOSYNTHESIS PROTEIN TUAE"/>
    <property type="match status" value="1"/>
</dbReference>
<feature type="transmembrane region" description="Helical" evidence="5">
    <location>
        <begin position="296"/>
        <end position="314"/>
    </location>
</feature>
<accession>A0ABU1VUH1</accession>
<gene>
    <name evidence="7" type="ORF">J2W69_000281</name>
</gene>
<comment type="subcellular location">
    <subcellularLocation>
        <location evidence="1">Membrane</location>
        <topology evidence="1">Multi-pass membrane protein</topology>
    </subcellularLocation>
</comment>
<feature type="transmembrane region" description="Helical" evidence="5">
    <location>
        <begin position="94"/>
        <end position="112"/>
    </location>
</feature>
<comment type="caution">
    <text evidence="7">The sequence shown here is derived from an EMBL/GenBank/DDBJ whole genome shotgun (WGS) entry which is preliminary data.</text>
</comment>
<evidence type="ECO:0000256" key="3">
    <source>
        <dbReference type="ARBA" id="ARBA00022989"/>
    </source>
</evidence>
<name>A0ABU1VUH1_9GAMM</name>
<dbReference type="Proteomes" id="UP001257909">
    <property type="component" value="Unassembled WGS sequence"/>
</dbReference>
<reference evidence="7 8" key="1">
    <citation type="submission" date="2023-07" db="EMBL/GenBank/DDBJ databases">
        <title>Sorghum-associated microbial communities from plants grown in Nebraska, USA.</title>
        <authorList>
            <person name="Schachtman D."/>
        </authorList>
    </citation>
    <scope>NUCLEOTIDE SEQUENCE [LARGE SCALE GENOMIC DNA]</scope>
    <source>
        <strain evidence="7 8">4138</strain>
    </source>
</reference>
<dbReference type="InterPro" id="IPR007016">
    <property type="entry name" value="O-antigen_ligase-rel_domated"/>
</dbReference>
<dbReference type="RefSeq" id="WP_310273830.1">
    <property type="nucleotide sequence ID" value="NZ_JAVDWR010000001.1"/>
</dbReference>
<organism evidence="7 8">
    <name type="scientific">Rheinheimera soli</name>
    <dbReference type="NCBI Taxonomy" id="443616"/>
    <lineage>
        <taxon>Bacteria</taxon>
        <taxon>Pseudomonadati</taxon>
        <taxon>Pseudomonadota</taxon>
        <taxon>Gammaproteobacteria</taxon>
        <taxon>Chromatiales</taxon>
        <taxon>Chromatiaceae</taxon>
        <taxon>Rheinheimera</taxon>
    </lineage>
</organism>
<proteinExistence type="predicted"/>
<feature type="transmembrane region" description="Helical" evidence="5">
    <location>
        <begin position="378"/>
        <end position="403"/>
    </location>
</feature>
<dbReference type="GO" id="GO:0016874">
    <property type="term" value="F:ligase activity"/>
    <property type="evidence" value="ECO:0007669"/>
    <property type="project" value="UniProtKB-KW"/>
</dbReference>
<feature type="transmembrane region" description="Helical" evidence="5">
    <location>
        <begin position="154"/>
        <end position="172"/>
    </location>
</feature>
<evidence type="ECO:0000256" key="4">
    <source>
        <dbReference type="ARBA" id="ARBA00023136"/>
    </source>
</evidence>
<dbReference type="InterPro" id="IPR051533">
    <property type="entry name" value="WaaL-like"/>
</dbReference>
<protein>
    <submittedName>
        <fullName evidence="7">O-antigen ligase</fullName>
    </submittedName>
</protein>
<feature type="transmembrane region" description="Helical" evidence="5">
    <location>
        <begin position="242"/>
        <end position="261"/>
    </location>
</feature>
<keyword evidence="4 5" id="KW-0472">Membrane</keyword>
<dbReference type="EMBL" id="JAVDWR010000001">
    <property type="protein sequence ID" value="MDR7119366.1"/>
    <property type="molecule type" value="Genomic_DNA"/>
</dbReference>
<dbReference type="PANTHER" id="PTHR37422:SF13">
    <property type="entry name" value="LIPOPOLYSACCHARIDE BIOSYNTHESIS PROTEIN PA4999-RELATED"/>
    <property type="match status" value="1"/>
</dbReference>
<evidence type="ECO:0000313" key="8">
    <source>
        <dbReference type="Proteomes" id="UP001257909"/>
    </source>
</evidence>
<evidence type="ECO:0000259" key="6">
    <source>
        <dbReference type="Pfam" id="PF04932"/>
    </source>
</evidence>
<feature type="transmembrane region" description="Helical" evidence="5">
    <location>
        <begin position="267"/>
        <end position="284"/>
    </location>
</feature>
<feature type="transmembrane region" description="Helical" evidence="5">
    <location>
        <begin position="36"/>
        <end position="53"/>
    </location>
</feature>
<keyword evidence="2 5" id="KW-0812">Transmembrane</keyword>
<evidence type="ECO:0000256" key="5">
    <source>
        <dbReference type="SAM" id="Phobius"/>
    </source>
</evidence>
<keyword evidence="8" id="KW-1185">Reference proteome</keyword>
<evidence type="ECO:0000256" key="2">
    <source>
        <dbReference type="ARBA" id="ARBA00022692"/>
    </source>
</evidence>